<protein>
    <submittedName>
        <fullName evidence="1">Uncharacterized protein</fullName>
    </submittedName>
</protein>
<dbReference type="AlphaFoldDB" id="A0A9W9TJU2"/>
<reference evidence="1" key="2">
    <citation type="journal article" date="2023" name="IMA Fungus">
        <title>Comparative genomic study of the Penicillium genus elucidates a diverse pangenome and 15 lateral gene transfer events.</title>
        <authorList>
            <person name="Petersen C."/>
            <person name="Sorensen T."/>
            <person name="Nielsen M.R."/>
            <person name="Sondergaard T.E."/>
            <person name="Sorensen J.L."/>
            <person name="Fitzpatrick D.A."/>
            <person name="Frisvad J.C."/>
            <person name="Nielsen K.L."/>
        </authorList>
    </citation>
    <scope>NUCLEOTIDE SEQUENCE</scope>
    <source>
        <strain evidence="1">IBT 19713</strain>
    </source>
</reference>
<organism evidence="1 2">
    <name type="scientific">Penicillium chermesinum</name>
    <dbReference type="NCBI Taxonomy" id="63820"/>
    <lineage>
        <taxon>Eukaryota</taxon>
        <taxon>Fungi</taxon>
        <taxon>Dikarya</taxon>
        <taxon>Ascomycota</taxon>
        <taxon>Pezizomycotina</taxon>
        <taxon>Eurotiomycetes</taxon>
        <taxon>Eurotiomycetidae</taxon>
        <taxon>Eurotiales</taxon>
        <taxon>Aspergillaceae</taxon>
        <taxon>Penicillium</taxon>
    </lineage>
</organism>
<proteinExistence type="predicted"/>
<dbReference type="RefSeq" id="XP_058328893.1">
    <property type="nucleotide sequence ID" value="XM_058476003.1"/>
</dbReference>
<evidence type="ECO:0000313" key="2">
    <source>
        <dbReference type="Proteomes" id="UP001150941"/>
    </source>
</evidence>
<sequence>MQQDNTFHLRHIINYVILDRPGKELEIDEKEALEGSVSDGELLERLPFEKDSKDVLDWINNAESFGELDQDADTSIMDQGEVGLELPEYPEYEKFIQGSVAYKDWLLSSIRGTGPIPTKIIQLATQDEPSKTATLGKDDL</sequence>
<dbReference type="EMBL" id="JAPQKS010000005">
    <property type="protein sequence ID" value="KAJ5225482.1"/>
    <property type="molecule type" value="Genomic_DNA"/>
</dbReference>
<reference evidence="1" key="1">
    <citation type="submission" date="2022-11" db="EMBL/GenBank/DDBJ databases">
        <authorList>
            <person name="Petersen C."/>
        </authorList>
    </citation>
    <scope>NUCLEOTIDE SEQUENCE</scope>
    <source>
        <strain evidence="1">IBT 19713</strain>
    </source>
</reference>
<gene>
    <name evidence="1" type="ORF">N7468_006707</name>
</gene>
<name>A0A9W9TJU2_9EURO</name>
<dbReference type="Proteomes" id="UP001150941">
    <property type="component" value="Unassembled WGS sequence"/>
</dbReference>
<accession>A0A9W9TJU2</accession>
<keyword evidence="2" id="KW-1185">Reference proteome</keyword>
<comment type="caution">
    <text evidence="1">The sequence shown here is derived from an EMBL/GenBank/DDBJ whole genome shotgun (WGS) entry which is preliminary data.</text>
</comment>
<dbReference type="GeneID" id="83203306"/>
<evidence type="ECO:0000313" key="1">
    <source>
        <dbReference type="EMBL" id="KAJ5225482.1"/>
    </source>
</evidence>